<reference evidence="1 2" key="1">
    <citation type="submission" date="2024-12" db="EMBL/GenBank/DDBJ databases">
        <title>The unique morphological basis and parallel evolutionary history of personate flowers in Penstemon.</title>
        <authorList>
            <person name="Depatie T.H."/>
            <person name="Wessinger C.A."/>
        </authorList>
    </citation>
    <scope>NUCLEOTIDE SEQUENCE [LARGE SCALE GENOMIC DNA]</scope>
    <source>
        <strain evidence="1">WTNN_2</strain>
        <tissue evidence="1">Leaf</tissue>
    </source>
</reference>
<dbReference type="Pfam" id="PF02992">
    <property type="entry name" value="Transposase_21"/>
    <property type="match status" value="1"/>
</dbReference>
<keyword evidence="2" id="KW-1185">Reference proteome</keyword>
<name>A0ABD3TC25_9LAMI</name>
<sequence>MPVTSYILVVRSRYCPSYSNCFKSSPCIVGETTRFLLQMRRNVTSVQHQGIKLVLINHSIMVVNAKRFLQRSTWPVILIPYNLPPGMCMQRSNFMLYLLIDGPRRGRSYYFRGLRRFLDENHKFRDDFRLFDGNVEYGQRPTRLYGDDLLNEVNGVITEYGKVTKKKKCRVLSSRQHN</sequence>
<accession>A0ABD3TC25</accession>
<protein>
    <submittedName>
        <fullName evidence="1">Uncharacterized protein</fullName>
    </submittedName>
</protein>
<dbReference type="EMBL" id="JBJXBP010000004">
    <property type="protein sequence ID" value="KAL3833953.1"/>
    <property type="molecule type" value="Genomic_DNA"/>
</dbReference>
<dbReference type="AlphaFoldDB" id="A0ABD3TC25"/>
<dbReference type="InterPro" id="IPR004242">
    <property type="entry name" value="Transposase_21"/>
</dbReference>
<dbReference type="Proteomes" id="UP001634393">
    <property type="component" value="Unassembled WGS sequence"/>
</dbReference>
<proteinExistence type="predicted"/>
<evidence type="ECO:0000313" key="1">
    <source>
        <dbReference type="EMBL" id="KAL3833953.1"/>
    </source>
</evidence>
<evidence type="ECO:0000313" key="2">
    <source>
        <dbReference type="Proteomes" id="UP001634393"/>
    </source>
</evidence>
<comment type="caution">
    <text evidence="1">The sequence shown here is derived from an EMBL/GenBank/DDBJ whole genome shotgun (WGS) entry which is preliminary data.</text>
</comment>
<organism evidence="1 2">
    <name type="scientific">Penstemon smallii</name>
    <dbReference type="NCBI Taxonomy" id="265156"/>
    <lineage>
        <taxon>Eukaryota</taxon>
        <taxon>Viridiplantae</taxon>
        <taxon>Streptophyta</taxon>
        <taxon>Embryophyta</taxon>
        <taxon>Tracheophyta</taxon>
        <taxon>Spermatophyta</taxon>
        <taxon>Magnoliopsida</taxon>
        <taxon>eudicotyledons</taxon>
        <taxon>Gunneridae</taxon>
        <taxon>Pentapetalae</taxon>
        <taxon>asterids</taxon>
        <taxon>lamiids</taxon>
        <taxon>Lamiales</taxon>
        <taxon>Plantaginaceae</taxon>
        <taxon>Cheloneae</taxon>
        <taxon>Penstemon</taxon>
    </lineage>
</organism>
<gene>
    <name evidence="1" type="ORF">ACJIZ3_008689</name>
</gene>